<dbReference type="AlphaFoldDB" id="A0A843WIF2"/>
<organism evidence="1 2">
    <name type="scientific">Colocasia esculenta</name>
    <name type="common">Wild taro</name>
    <name type="synonym">Arum esculentum</name>
    <dbReference type="NCBI Taxonomy" id="4460"/>
    <lineage>
        <taxon>Eukaryota</taxon>
        <taxon>Viridiplantae</taxon>
        <taxon>Streptophyta</taxon>
        <taxon>Embryophyta</taxon>
        <taxon>Tracheophyta</taxon>
        <taxon>Spermatophyta</taxon>
        <taxon>Magnoliopsida</taxon>
        <taxon>Liliopsida</taxon>
        <taxon>Araceae</taxon>
        <taxon>Aroideae</taxon>
        <taxon>Colocasieae</taxon>
        <taxon>Colocasia</taxon>
    </lineage>
</organism>
<dbReference type="EMBL" id="NMUH01002884">
    <property type="protein sequence ID" value="MQM02600.1"/>
    <property type="molecule type" value="Genomic_DNA"/>
</dbReference>
<comment type="caution">
    <text evidence="1">The sequence shown here is derived from an EMBL/GenBank/DDBJ whole genome shotgun (WGS) entry which is preliminary data.</text>
</comment>
<evidence type="ECO:0000313" key="2">
    <source>
        <dbReference type="Proteomes" id="UP000652761"/>
    </source>
</evidence>
<dbReference type="Proteomes" id="UP000652761">
    <property type="component" value="Unassembled WGS sequence"/>
</dbReference>
<keyword evidence="2" id="KW-1185">Reference proteome</keyword>
<gene>
    <name evidence="1" type="ORF">Taro_035369</name>
</gene>
<sequence length="67" mass="6895">MTGCEAYADAFCWLLGKFTLSCFLEAVQDNSQPMLMLFLGATIGCGTGEACQGEASEVGGGAEGFTS</sequence>
<name>A0A843WIF2_COLES</name>
<proteinExistence type="predicted"/>
<accession>A0A843WIF2</accession>
<evidence type="ECO:0000313" key="1">
    <source>
        <dbReference type="EMBL" id="MQM02600.1"/>
    </source>
</evidence>
<reference evidence="1" key="1">
    <citation type="submission" date="2017-07" db="EMBL/GenBank/DDBJ databases">
        <title>Taro Niue Genome Assembly and Annotation.</title>
        <authorList>
            <person name="Atibalentja N."/>
            <person name="Keating K."/>
            <person name="Fields C.J."/>
        </authorList>
    </citation>
    <scope>NUCLEOTIDE SEQUENCE</scope>
    <source>
        <strain evidence="1">Niue_2</strain>
        <tissue evidence="1">Leaf</tissue>
    </source>
</reference>
<protein>
    <submittedName>
        <fullName evidence="1">Uncharacterized protein</fullName>
    </submittedName>
</protein>